<evidence type="ECO:0000313" key="3">
    <source>
        <dbReference type="EMBL" id="MBF7811194.1"/>
    </source>
</evidence>
<evidence type="ECO:0000313" key="4">
    <source>
        <dbReference type="Proteomes" id="UP000631418"/>
    </source>
</evidence>
<sequence length="164" mass="19437">MWRKYSVEFKMEVIEVWKEHKLTMAEIMSKYKISDQTVQRWVKEYDCQGIDGLVTKITKMNYTGEFKQKVVEDMKENGLNQSETARKYSVGRTQVQQWERIYLEKGPEALYTENRGRAPKSVNSEKDINLNKSTETDLIAEIRRLRMENDYLKKLNALIQTKGK</sequence>
<evidence type="ECO:0000256" key="1">
    <source>
        <dbReference type="ARBA" id="ARBA00038232"/>
    </source>
</evidence>
<gene>
    <name evidence="3" type="ORF">IS491_21475</name>
</gene>
<comment type="caution">
    <text evidence="3">The sequence shown here is derived from an EMBL/GenBank/DDBJ whole genome shotgun (WGS) entry which is preliminary data.</text>
</comment>
<comment type="similarity">
    <text evidence="1">Belongs to the IS150/IS1296 orfA family.</text>
</comment>
<dbReference type="SUPFAM" id="SSF48295">
    <property type="entry name" value="TrpR-like"/>
    <property type="match status" value="2"/>
</dbReference>
<dbReference type="GO" id="GO:0043565">
    <property type="term" value="F:sequence-specific DNA binding"/>
    <property type="evidence" value="ECO:0007669"/>
    <property type="project" value="InterPro"/>
</dbReference>
<dbReference type="InterPro" id="IPR036388">
    <property type="entry name" value="WH-like_DNA-bd_sf"/>
</dbReference>
<protein>
    <submittedName>
        <fullName evidence="3">Helix-turn-helix domain-containing protein</fullName>
    </submittedName>
</protein>
<dbReference type="InterPro" id="IPR055247">
    <property type="entry name" value="InsJ-like_HTH"/>
</dbReference>
<organism evidence="3 4">
    <name type="scientific">Clostridium beijerinckii</name>
    <name type="common">Clostridium MP</name>
    <dbReference type="NCBI Taxonomy" id="1520"/>
    <lineage>
        <taxon>Bacteria</taxon>
        <taxon>Bacillati</taxon>
        <taxon>Bacillota</taxon>
        <taxon>Clostridia</taxon>
        <taxon>Eubacteriales</taxon>
        <taxon>Clostridiaceae</taxon>
        <taxon>Clostridium</taxon>
    </lineage>
</organism>
<dbReference type="EMBL" id="JADOEF010000001">
    <property type="protein sequence ID" value="MBF7811194.1"/>
    <property type="molecule type" value="Genomic_DNA"/>
</dbReference>
<dbReference type="PANTHER" id="PTHR33795">
    <property type="entry name" value="INSERTION ELEMENT IS150 PROTEIN INSJ"/>
    <property type="match status" value="1"/>
</dbReference>
<feature type="domain" description="Insertion element IS150 protein InsJ-like helix-turn-helix" evidence="2">
    <location>
        <begin position="66"/>
        <end position="117"/>
    </location>
</feature>
<dbReference type="AlphaFoldDB" id="A0AAE2UXQ3"/>
<dbReference type="InterPro" id="IPR010921">
    <property type="entry name" value="Trp_repressor/repl_initiator"/>
</dbReference>
<dbReference type="Pfam" id="PF13518">
    <property type="entry name" value="HTH_28"/>
    <property type="match status" value="2"/>
</dbReference>
<reference evidence="3" key="1">
    <citation type="submission" date="2020-11" db="EMBL/GenBank/DDBJ databases">
        <authorList>
            <person name="Thieme N."/>
            <person name="Liebl W."/>
            <person name="Zverlov V."/>
        </authorList>
    </citation>
    <scope>NUCLEOTIDE SEQUENCE</scope>
    <source>
        <strain evidence="3">NT08</strain>
    </source>
</reference>
<name>A0AAE2UXQ3_CLOBE</name>
<dbReference type="Gene3D" id="1.10.10.10">
    <property type="entry name" value="Winged helix-like DNA-binding domain superfamily/Winged helix DNA-binding domain"/>
    <property type="match status" value="2"/>
</dbReference>
<accession>A0AAE2UXQ3</accession>
<dbReference type="OMA" id="HYFATDE"/>
<dbReference type="InterPro" id="IPR052057">
    <property type="entry name" value="IS150/IS1296_orfA-like"/>
</dbReference>
<dbReference type="PANTHER" id="PTHR33795:SF1">
    <property type="entry name" value="INSERTION ELEMENT IS150 PROTEIN INSJ"/>
    <property type="match status" value="1"/>
</dbReference>
<evidence type="ECO:0000259" key="2">
    <source>
        <dbReference type="Pfam" id="PF13518"/>
    </source>
</evidence>
<dbReference type="Proteomes" id="UP000631418">
    <property type="component" value="Unassembled WGS sequence"/>
</dbReference>
<feature type="domain" description="Insertion element IS150 protein InsJ-like helix-turn-helix" evidence="2">
    <location>
        <begin position="9"/>
        <end position="57"/>
    </location>
</feature>
<proteinExistence type="inferred from homology"/>